<feature type="binding site" evidence="12">
    <location>
        <position position="377"/>
    </location>
    <ligand>
        <name>Mg(2+)</name>
        <dbReference type="ChEBI" id="CHEBI:18420"/>
        <label>1</label>
    </ligand>
</feature>
<dbReference type="EMBL" id="JALJOV010000151">
    <property type="protein sequence ID" value="KAK9866575.1"/>
    <property type="molecule type" value="Genomic_DNA"/>
</dbReference>
<evidence type="ECO:0000256" key="9">
    <source>
        <dbReference type="ARBA" id="ARBA00023304"/>
    </source>
</evidence>
<feature type="binding site" evidence="12">
    <location>
        <position position="381"/>
    </location>
    <ligand>
        <name>Mg(2+)</name>
        <dbReference type="ChEBI" id="CHEBI:18420"/>
        <label>1</label>
    </ligand>
</feature>
<feature type="domain" description="KARI C-terminal knotted" evidence="15">
    <location>
        <begin position="369"/>
        <end position="511"/>
    </location>
</feature>
<feature type="binding site" evidence="12">
    <location>
        <position position="377"/>
    </location>
    <ligand>
        <name>Mg(2+)</name>
        <dbReference type="ChEBI" id="CHEBI:18420"/>
        <label>2</label>
    </ligand>
</feature>
<sequence length="662" mass="72534">MGSAPCRQQVLRGYAGKEGTPSDPKVLEKEKERQMSGENNKADRIKSAPGWNETLSSESEASVKADKDDHHESIEDMQEHSTQIPKPTNCLSEQSTRQCIHKALPVQQPSPASPHLRRLNKELARAGHSQRSAAASRQHLQICRAATLSFDTKIFQPELVQFPGSEENIYVGGRDKFESLPKAFEGIKQIGFVGWGSQAPAQAQNLRDSLQAVGSDIKVAIGLRENSSSREEARECGFKEQDGTLDEIYNVITASDFVILLISDGAQARLYTRMLASMKPGATLGLSHGFLLGVMQNDGANFREDINVILMAPKGMGPSVRRLYVQGKELNGSGINSSIAVHQDATGKAADIAVGWAIAVGSPFAFATTLESEFKSDIYGERCILLGGVHGIVEGLWRRYQRQGMSEEEAFKQSVECITGPISRIISRDGIDGVYKAIPDQDKETFTQAYCASFQPCLDICQEIYDDVASGNEIKSVVQAVSRFDNFPMGKIDQTHMWQVGKRVRAERVEKDIPLNPFTAGVYVANMMATIEVLRRAGHPYSEICNESIIEAVDSLNPYMHARGVAFMVDNCSYTARLGSRKWAPRFDYILDQQSYVAIDQNLDLNKDYLQQYLSDPVHKALATCASMRPPIDISVGGDNSLEGVGAGGARTSYSSSVATAS</sequence>
<comment type="caution">
    <text evidence="16">The sequence shown here is derived from an EMBL/GenBank/DDBJ whole genome shotgun (WGS) entry which is preliminary data.</text>
</comment>
<evidence type="ECO:0000256" key="13">
    <source>
        <dbReference type="SAM" id="MobiDB-lite"/>
    </source>
</evidence>
<evidence type="ECO:0000256" key="7">
    <source>
        <dbReference type="ARBA" id="ARBA00022842"/>
    </source>
</evidence>
<dbReference type="InterPro" id="IPR013328">
    <property type="entry name" value="6PGD_dom2"/>
</dbReference>
<evidence type="ECO:0000313" key="17">
    <source>
        <dbReference type="Proteomes" id="UP001485043"/>
    </source>
</evidence>
<keyword evidence="9 12" id="KW-0100">Branched-chain amino acid biosynthesis</keyword>
<comment type="pathway">
    <text evidence="2">Amino-acid biosynthesis; L-valine biosynthesis; L-valine from pyruvate: step 2/4.</text>
</comment>
<dbReference type="PROSITE" id="PS51851">
    <property type="entry name" value="KARI_C"/>
    <property type="match status" value="1"/>
</dbReference>
<evidence type="ECO:0000256" key="12">
    <source>
        <dbReference type="PROSITE-ProRule" id="PRU01198"/>
    </source>
</evidence>
<comment type="pathway">
    <text evidence="3">Amino-acid biosynthesis; L-isoleucine biosynthesis; L-isoleucine from 2-oxobutanoate: step 2/4.</text>
</comment>
<protein>
    <recommendedName>
        <fullName evidence="11">Acetohydroxy-acid reductoisomerase</fullName>
    </recommendedName>
    <alternativeName>
        <fullName evidence="10">Alpha-keto-beta-hydroxylacyl reductoisomerase</fullName>
    </alternativeName>
</protein>
<dbReference type="GO" id="GO:0009099">
    <property type="term" value="P:L-valine biosynthetic process"/>
    <property type="evidence" value="ECO:0007669"/>
    <property type="project" value="UniProtKB-UniRule"/>
</dbReference>
<evidence type="ECO:0000256" key="10">
    <source>
        <dbReference type="ARBA" id="ARBA00030209"/>
    </source>
</evidence>
<evidence type="ECO:0000256" key="2">
    <source>
        <dbReference type="ARBA" id="ARBA00004864"/>
    </source>
</evidence>
<dbReference type="FunFam" id="1.10.1040.10:FF:000015">
    <property type="entry name" value="Ketol-acid reductoisomerase"/>
    <property type="match status" value="1"/>
</dbReference>
<evidence type="ECO:0000256" key="11">
    <source>
        <dbReference type="ARBA" id="ARBA00030593"/>
    </source>
</evidence>
<proteinExistence type="inferred from homology"/>
<dbReference type="SUPFAM" id="SSF51735">
    <property type="entry name" value="NAD(P)-binding Rossmann-fold domains"/>
    <property type="match status" value="1"/>
</dbReference>
<evidence type="ECO:0000256" key="3">
    <source>
        <dbReference type="ARBA" id="ARBA00004885"/>
    </source>
</evidence>
<keyword evidence="8 12" id="KW-0560">Oxidoreductase</keyword>
<dbReference type="InterPro" id="IPR008927">
    <property type="entry name" value="6-PGluconate_DH-like_C_sf"/>
</dbReference>
<comment type="similarity">
    <text evidence="4 12">Belongs to the ketol-acid reductoisomerase family.</text>
</comment>
<dbReference type="PANTHER" id="PTHR21371:SF1">
    <property type="entry name" value="KETOL-ACID REDUCTOISOMERASE, MITOCHONDRIAL"/>
    <property type="match status" value="1"/>
</dbReference>
<evidence type="ECO:0000256" key="6">
    <source>
        <dbReference type="ARBA" id="ARBA00022723"/>
    </source>
</evidence>
<evidence type="ECO:0000259" key="15">
    <source>
        <dbReference type="PROSITE" id="PS51851"/>
    </source>
</evidence>
<keyword evidence="7 12" id="KW-0460">Magnesium</keyword>
<evidence type="ECO:0000256" key="5">
    <source>
        <dbReference type="ARBA" id="ARBA00022605"/>
    </source>
</evidence>
<dbReference type="GO" id="GO:0009507">
    <property type="term" value="C:chloroplast"/>
    <property type="evidence" value="ECO:0007669"/>
    <property type="project" value="TreeGrafter"/>
</dbReference>
<organism evidence="16 17">
    <name type="scientific">Apatococcus fuscideae</name>
    <dbReference type="NCBI Taxonomy" id="2026836"/>
    <lineage>
        <taxon>Eukaryota</taxon>
        <taxon>Viridiplantae</taxon>
        <taxon>Chlorophyta</taxon>
        <taxon>core chlorophytes</taxon>
        <taxon>Trebouxiophyceae</taxon>
        <taxon>Chlorellales</taxon>
        <taxon>Chlorellaceae</taxon>
        <taxon>Apatococcus</taxon>
    </lineage>
</organism>
<dbReference type="AlphaFoldDB" id="A0AAW1TAJ0"/>
<comment type="caution">
    <text evidence="12">Lacks conserved residue(s) required for the propagation of feature annotation.</text>
</comment>
<dbReference type="GO" id="GO:0009097">
    <property type="term" value="P:isoleucine biosynthetic process"/>
    <property type="evidence" value="ECO:0007669"/>
    <property type="project" value="UniProtKB-UniRule"/>
</dbReference>
<feature type="compositionally biased region" description="Basic and acidic residues" evidence="13">
    <location>
        <begin position="61"/>
        <end position="79"/>
    </location>
</feature>
<feature type="region of interest" description="Disordered" evidence="13">
    <location>
        <begin position="1"/>
        <end position="87"/>
    </location>
</feature>
<reference evidence="16 17" key="1">
    <citation type="journal article" date="2024" name="Nat. Commun.">
        <title>Phylogenomics reveals the evolutionary origins of lichenization in chlorophyte algae.</title>
        <authorList>
            <person name="Puginier C."/>
            <person name="Libourel C."/>
            <person name="Otte J."/>
            <person name="Skaloud P."/>
            <person name="Haon M."/>
            <person name="Grisel S."/>
            <person name="Petersen M."/>
            <person name="Berrin J.G."/>
            <person name="Delaux P.M."/>
            <person name="Dal Grande F."/>
            <person name="Keller J."/>
        </authorList>
    </citation>
    <scope>NUCLEOTIDE SEQUENCE [LARGE SCALE GENOMIC DNA]</scope>
    <source>
        <strain evidence="16 17">SAG 2523</strain>
    </source>
</reference>
<dbReference type="GO" id="GO:0004455">
    <property type="term" value="F:ketol-acid reductoisomerase activity"/>
    <property type="evidence" value="ECO:0007669"/>
    <property type="project" value="UniProtKB-UniRule"/>
</dbReference>
<name>A0AAW1TAJ0_9CHLO</name>
<evidence type="ECO:0000256" key="4">
    <source>
        <dbReference type="ARBA" id="ARBA00010318"/>
    </source>
</evidence>
<keyword evidence="17" id="KW-1185">Reference proteome</keyword>
<dbReference type="GO" id="GO:0005739">
    <property type="term" value="C:mitochondrion"/>
    <property type="evidence" value="ECO:0007669"/>
    <property type="project" value="TreeGrafter"/>
</dbReference>
<accession>A0AAW1TAJ0</accession>
<dbReference type="Pfam" id="PF07991">
    <property type="entry name" value="KARI_N"/>
    <property type="match status" value="1"/>
</dbReference>
<evidence type="ECO:0000256" key="8">
    <source>
        <dbReference type="ARBA" id="ARBA00023002"/>
    </source>
</evidence>
<gene>
    <name evidence="16" type="ORF">WJX84_010360</name>
</gene>
<comment type="cofactor">
    <cofactor evidence="1">
        <name>Mg(2+)</name>
        <dbReference type="ChEBI" id="CHEBI:18420"/>
    </cofactor>
</comment>
<dbReference type="Gene3D" id="3.40.50.720">
    <property type="entry name" value="NAD(P)-binding Rossmann-like Domain"/>
    <property type="match status" value="1"/>
</dbReference>
<dbReference type="PANTHER" id="PTHR21371">
    <property type="entry name" value="KETOL-ACID REDUCTOISOMERASE, MITOCHONDRIAL"/>
    <property type="match status" value="1"/>
</dbReference>
<dbReference type="GO" id="GO:0046872">
    <property type="term" value="F:metal ion binding"/>
    <property type="evidence" value="ECO:0007669"/>
    <property type="project" value="UniProtKB-UniRule"/>
</dbReference>
<dbReference type="InterPro" id="IPR000506">
    <property type="entry name" value="KARI_C"/>
</dbReference>
<dbReference type="Pfam" id="PF01450">
    <property type="entry name" value="KARI_C"/>
    <property type="match status" value="1"/>
</dbReference>
<dbReference type="SUPFAM" id="SSF48179">
    <property type="entry name" value="6-phosphogluconate dehydrogenase C-terminal domain-like"/>
    <property type="match status" value="1"/>
</dbReference>
<evidence type="ECO:0000259" key="14">
    <source>
        <dbReference type="PROSITE" id="PS51850"/>
    </source>
</evidence>
<evidence type="ECO:0000256" key="1">
    <source>
        <dbReference type="ARBA" id="ARBA00001946"/>
    </source>
</evidence>
<dbReference type="Gene3D" id="1.10.1040.10">
    <property type="entry name" value="N-(1-d-carboxylethyl)-l-norvaline Dehydrogenase, domain 2"/>
    <property type="match status" value="1"/>
</dbReference>
<evidence type="ECO:0000313" key="16">
    <source>
        <dbReference type="EMBL" id="KAK9866575.1"/>
    </source>
</evidence>
<keyword evidence="5 12" id="KW-0028">Amino-acid biosynthesis</keyword>
<dbReference type="InterPro" id="IPR013023">
    <property type="entry name" value="KARI"/>
</dbReference>
<feature type="domain" description="KARI N-terminal Rossmann" evidence="14">
    <location>
        <begin position="167"/>
        <end position="372"/>
    </location>
</feature>
<feature type="compositionally biased region" description="Basic and acidic residues" evidence="13">
    <location>
        <begin position="25"/>
        <end position="46"/>
    </location>
</feature>
<dbReference type="InterPro" id="IPR013116">
    <property type="entry name" value="KARI_N"/>
</dbReference>
<dbReference type="PROSITE" id="PS51850">
    <property type="entry name" value="KARI_N"/>
    <property type="match status" value="1"/>
</dbReference>
<dbReference type="InterPro" id="IPR036291">
    <property type="entry name" value="NAD(P)-bd_dom_sf"/>
</dbReference>
<dbReference type="Proteomes" id="UP001485043">
    <property type="component" value="Unassembled WGS sequence"/>
</dbReference>
<keyword evidence="6 12" id="KW-0479">Metal-binding</keyword>